<comment type="caution">
    <text evidence="3">The sequence shown here is derived from an EMBL/GenBank/DDBJ whole genome shotgun (WGS) entry which is preliminary data.</text>
</comment>
<dbReference type="OrthoDB" id="510712at2759"/>
<feature type="domain" description="DUF8204" evidence="2">
    <location>
        <begin position="38"/>
        <end position="128"/>
    </location>
</feature>
<gene>
    <name evidence="3" type="ORF">G2W53_003343</name>
</gene>
<evidence type="ECO:0000313" key="4">
    <source>
        <dbReference type="Proteomes" id="UP000634136"/>
    </source>
</evidence>
<dbReference type="AlphaFoldDB" id="A0A834XA16"/>
<evidence type="ECO:0000313" key="3">
    <source>
        <dbReference type="EMBL" id="KAF7841045.1"/>
    </source>
</evidence>
<evidence type="ECO:0000259" key="2">
    <source>
        <dbReference type="Pfam" id="PF26631"/>
    </source>
</evidence>
<accession>A0A834XA16</accession>
<dbReference type="Pfam" id="PF26631">
    <property type="entry name" value="DUF8204"/>
    <property type="match status" value="1"/>
</dbReference>
<proteinExistence type="predicted"/>
<dbReference type="Proteomes" id="UP000634136">
    <property type="component" value="Unassembled WGS sequence"/>
</dbReference>
<protein>
    <recommendedName>
        <fullName evidence="2">DUF8204 domain-containing protein</fullName>
    </recommendedName>
</protein>
<name>A0A834XA16_9FABA</name>
<feature type="region of interest" description="Disordered" evidence="1">
    <location>
        <begin position="137"/>
        <end position="159"/>
    </location>
</feature>
<organism evidence="3 4">
    <name type="scientific">Senna tora</name>
    <dbReference type="NCBI Taxonomy" id="362788"/>
    <lineage>
        <taxon>Eukaryota</taxon>
        <taxon>Viridiplantae</taxon>
        <taxon>Streptophyta</taxon>
        <taxon>Embryophyta</taxon>
        <taxon>Tracheophyta</taxon>
        <taxon>Spermatophyta</taxon>
        <taxon>Magnoliopsida</taxon>
        <taxon>eudicotyledons</taxon>
        <taxon>Gunneridae</taxon>
        <taxon>Pentapetalae</taxon>
        <taxon>rosids</taxon>
        <taxon>fabids</taxon>
        <taxon>Fabales</taxon>
        <taxon>Fabaceae</taxon>
        <taxon>Caesalpinioideae</taxon>
        <taxon>Cassia clade</taxon>
        <taxon>Senna</taxon>
    </lineage>
</organism>
<feature type="compositionally biased region" description="Pro residues" evidence="1">
    <location>
        <begin position="20"/>
        <end position="30"/>
    </location>
</feature>
<evidence type="ECO:0000256" key="1">
    <source>
        <dbReference type="SAM" id="MobiDB-lite"/>
    </source>
</evidence>
<dbReference type="EMBL" id="JAAIUW010000002">
    <property type="protein sequence ID" value="KAF7841045.1"/>
    <property type="molecule type" value="Genomic_DNA"/>
</dbReference>
<dbReference type="InterPro" id="IPR058517">
    <property type="entry name" value="DUF8204"/>
</dbReference>
<dbReference type="PANTHER" id="PTHR34566">
    <property type="entry name" value="ALTERED INHERITANCE OF MITOCHONDRIA PROTEIN"/>
    <property type="match status" value="1"/>
</dbReference>
<keyword evidence="4" id="KW-1185">Reference proteome</keyword>
<sequence length="174" mass="18725">MEVNKRDNEGGGEAQTQDPTPNPNPNPNPSHPQTRVSKGKSCKGCLYYSSDLQSKSKNPRCVGFSESLPQVSSSIVGKTELEASKKGLSLTGFKYACAGYSVYIDNKDSAADQQDKIAKLPVCIGLEMVLAMEPKTAAGQSPAPAQRNEENKIRAPSSTTDGYFKRQAYIFSIG</sequence>
<dbReference type="PANTHER" id="PTHR34566:SF2">
    <property type="entry name" value="ALTERED INHERITANCE OF MITOCHONDRIA PROTEIN"/>
    <property type="match status" value="1"/>
</dbReference>
<feature type="region of interest" description="Disordered" evidence="1">
    <location>
        <begin position="1"/>
        <end position="41"/>
    </location>
</feature>
<reference evidence="3" key="1">
    <citation type="submission" date="2020-09" db="EMBL/GenBank/DDBJ databases">
        <title>Genome-Enabled Discovery of Anthraquinone Biosynthesis in Senna tora.</title>
        <authorList>
            <person name="Kang S.-H."/>
            <person name="Pandey R.P."/>
            <person name="Lee C.-M."/>
            <person name="Sim J.-S."/>
            <person name="Jeong J.-T."/>
            <person name="Choi B.-S."/>
            <person name="Jung M."/>
            <person name="Ginzburg D."/>
            <person name="Zhao K."/>
            <person name="Won S.Y."/>
            <person name="Oh T.-J."/>
            <person name="Yu Y."/>
            <person name="Kim N.-H."/>
            <person name="Lee O.R."/>
            <person name="Lee T.-H."/>
            <person name="Bashyal P."/>
            <person name="Kim T.-S."/>
            <person name="Lee W.-H."/>
            <person name="Kawkins C."/>
            <person name="Kim C.-K."/>
            <person name="Kim J.S."/>
            <person name="Ahn B.O."/>
            <person name="Rhee S.Y."/>
            <person name="Sohng J.K."/>
        </authorList>
    </citation>
    <scope>NUCLEOTIDE SEQUENCE</scope>
    <source>
        <tissue evidence="3">Leaf</tissue>
    </source>
</reference>